<dbReference type="PANTHER" id="PTHR10515:SF0">
    <property type="entry name" value="THYMIDINE PHOSPHORYLASE"/>
    <property type="match status" value="1"/>
</dbReference>
<dbReference type="GO" id="GO:0006206">
    <property type="term" value="P:pyrimidine nucleobase metabolic process"/>
    <property type="evidence" value="ECO:0007669"/>
    <property type="project" value="InterPro"/>
</dbReference>
<dbReference type="InterPro" id="IPR035902">
    <property type="entry name" value="Nuc_phospho_transferase"/>
</dbReference>
<dbReference type="NCBIfam" id="NF004490">
    <property type="entry name" value="PRK05820.1"/>
    <property type="match status" value="1"/>
</dbReference>
<dbReference type="InterPro" id="IPR000053">
    <property type="entry name" value="Thymidine/pyrmidine_PPase"/>
</dbReference>
<dbReference type="GO" id="GO:0005829">
    <property type="term" value="C:cytosol"/>
    <property type="evidence" value="ECO:0007669"/>
    <property type="project" value="TreeGrafter"/>
</dbReference>
<sequence>MRAVDLIAAKRDGRRLTADELRFLVDGYVAGRVGDDQMAAWLMAVVWRGLDDTEVDALCAAMVDSGDVVDLAPLGRTVVDKHSTGGVGDKVTLALAPLVAACGVPVAKMSGRGLGHTGGTLDKLEAVPGYRIDLAIPAFVRQVDAVGCAVVAQTDRLVPADRLLYALRDATATVPEPGLIATSVMSKKLAAGAGAIVLDVKVGQGAFVRTEAEGRR</sequence>
<accession>A0A6J4UIR9</accession>
<dbReference type="PANTHER" id="PTHR10515">
    <property type="entry name" value="THYMIDINE PHOSPHORYLASE"/>
    <property type="match status" value="1"/>
</dbReference>
<dbReference type="InterPro" id="IPR017872">
    <property type="entry name" value="Pyrmidine_PPase_CS"/>
</dbReference>
<feature type="domain" description="Glycosyl transferase family 3" evidence="3">
    <location>
        <begin position="77"/>
        <end position="210"/>
    </location>
</feature>
<evidence type="ECO:0000313" key="5">
    <source>
        <dbReference type="EMBL" id="CAA9551970.1"/>
    </source>
</evidence>
<dbReference type="InterPro" id="IPR036320">
    <property type="entry name" value="Glycosyl_Trfase_fam3_N_dom_sf"/>
</dbReference>
<feature type="domain" description="Glycosyl transferase family 3 N-terminal" evidence="4">
    <location>
        <begin position="5"/>
        <end position="66"/>
    </location>
</feature>
<evidence type="ECO:0000259" key="3">
    <source>
        <dbReference type="Pfam" id="PF00591"/>
    </source>
</evidence>
<protein>
    <submittedName>
        <fullName evidence="5">Pyrimidine-nucleoside phosphorylase</fullName>
        <ecNumber evidence="5">2.4.2.2</ecNumber>
    </submittedName>
</protein>
<gene>
    <name evidence="5" type="ORF">AVDCRST_MAG79-2759</name>
</gene>
<evidence type="ECO:0000259" key="4">
    <source>
        <dbReference type="Pfam" id="PF02885"/>
    </source>
</evidence>
<dbReference type="InterPro" id="IPR017459">
    <property type="entry name" value="Glycosyl_Trfase_fam3_N_dom"/>
</dbReference>
<dbReference type="SUPFAM" id="SSF52418">
    <property type="entry name" value="Nucleoside phosphorylase/phosphoribosyltransferase catalytic domain"/>
    <property type="match status" value="1"/>
</dbReference>
<dbReference type="Pfam" id="PF02885">
    <property type="entry name" value="Glycos_trans_3N"/>
    <property type="match status" value="1"/>
</dbReference>
<dbReference type="GO" id="GO:0004645">
    <property type="term" value="F:1,4-alpha-oligoglucan phosphorylase activity"/>
    <property type="evidence" value="ECO:0007669"/>
    <property type="project" value="InterPro"/>
</dbReference>
<dbReference type="Gene3D" id="3.40.1030.10">
    <property type="entry name" value="Nucleoside phosphorylase/phosphoribosyltransferase catalytic domain"/>
    <property type="match status" value="1"/>
</dbReference>
<dbReference type="AlphaFoldDB" id="A0A6J4UIR9"/>
<dbReference type="EMBL" id="CADCWC010000433">
    <property type="protein sequence ID" value="CAA9551970.1"/>
    <property type="molecule type" value="Genomic_DNA"/>
</dbReference>
<dbReference type="PROSITE" id="PS00647">
    <property type="entry name" value="THYMID_PHOSPHORYLASE"/>
    <property type="match status" value="1"/>
</dbReference>
<organism evidence="5">
    <name type="scientific">uncultured Thermoleophilia bacterium</name>
    <dbReference type="NCBI Taxonomy" id="1497501"/>
    <lineage>
        <taxon>Bacteria</taxon>
        <taxon>Bacillati</taxon>
        <taxon>Actinomycetota</taxon>
        <taxon>Thermoleophilia</taxon>
        <taxon>environmental samples</taxon>
    </lineage>
</organism>
<dbReference type="InterPro" id="IPR000312">
    <property type="entry name" value="Glycosyl_Trfase_fam3"/>
</dbReference>
<keyword evidence="1 5" id="KW-0328">Glycosyltransferase</keyword>
<dbReference type="EC" id="2.4.2.2" evidence="5"/>
<name>A0A6J4UIR9_9ACTN</name>
<dbReference type="SUPFAM" id="SSF47648">
    <property type="entry name" value="Nucleoside phosphorylase/phosphoribosyltransferase N-terminal domain"/>
    <property type="match status" value="1"/>
</dbReference>
<dbReference type="GO" id="GO:0009032">
    <property type="term" value="F:thymidine phosphorylase activity"/>
    <property type="evidence" value="ECO:0007669"/>
    <property type="project" value="TreeGrafter"/>
</dbReference>
<dbReference type="Pfam" id="PF00591">
    <property type="entry name" value="Glycos_transf_3"/>
    <property type="match status" value="1"/>
</dbReference>
<evidence type="ECO:0000256" key="1">
    <source>
        <dbReference type="ARBA" id="ARBA00022676"/>
    </source>
</evidence>
<keyword evidence="2 5" id="KW-0808">Transferase</keyword>
<dbReference type="Gene3D" id="1.20.970.10">
    <property type="entry name" value="Transferase, Pyrimidine Nucleoside Phosphorylase, Chain C"/>
    <property type="match status" value="1"/>
</dbReference>
<feature type="non-terminal residue" evidence="5">
    <location>
        <position position="216"/>
    </location>
</feature>
<evidence type="ECO:0000256" key="2">
    <source>
        <dbReference type="ARBA" id="ARBA00022679"/>
    </source>
</evidence>
<reference evidence="5" key="1">
    <citation type="submission" date="2020-02" db="EMBL/GenBank/DDBJ databases">
        <authorList>
            <person name="Meier V. D."/>
        </authorList>
    </citation>
    <scope>NUCLEOTIDE SEQUENCE</scope>
    <source>
        <strain evidence="5">AVDCRST_MAG79</strain>
    </source>
</reference>
<proteinExistence type="predicted"/>